<evidence type="ECO:0000313" key="3">
    <source>
        <dbReference type="Proteomes" id="UP000716291"/>
    </source>
</evidence>
<feature type="region of interest" description="Disordered" evidence="1">
    <location>
        <begin position="235"/>
        <end position="286"/>
    </location>
</feature>
<protein>
    <submittedName>
        <fullName evidence="2">Uncharacterized protein</fullName>
    </submittedName>
</protein>
<gene>
    <name evidence="2" type="ORF">G6F64_004438</name>
</gene>
<dbReference type="OrthoDB" id="2438256at2759"/>
<keyword evidence="3" id="KW-1185">Reference proteome</keyword>
<dbReference type="EMBL" id="JAANQT010000486">
    <property type="protein sequence ID" value="KAG1310602.1"/>
    <property type="molecule type" value="Genomic_DNA"/>
</dbReference>
<feature type="compositionally biased region" description="Low complexity" evidence="1">
    <location>
        <begin position="194"/>
        <end position="207"/>
    </location>
</feature>
<dbReference type="Proteomes" id="UP000716291">
    <property type="component" value="Unassembled WGS sequence"/>
</dbReference>
<evidence type="ECO:0000256" key="1">
    <source>
        <dbReference type="SAM" id="MobiDB-lite"/>
    </source>
</evidence>
<accession>A0A9P6XCH5</accession>
<organism evidence="2 3">
    <name type="scientific">Rhizopus oryzae</name>
    <name type="common">Mucormycosis agent</name>
    <name type="synonym">Rhizopus arrhizus var. delemar</name>
    <dbReference type="NCBI Taxonomy" id="64495"/>
    <lineage>
        <taxon>Eukaryota</taxon>
        <taxon>Fungi</taxon>
        <taxon>Fungi incertae sedis</taxon>
        <taxon>Mucoromycota</taxon>
        <taxon>Mucoromycotina</taxon>
        <taxon>Mucoromycetes</taxon>
        <taxon>Mucorales</taxon>
        <taxon>Mucorineae</taxon>
        <taxon>Rhizopodaceae</taxon>
        <taxon>Rhizopus</taxon>
    </lineage>
</organism>
<sequence length="286" mass="32313">MASINDNVYARVREKMKEHDFTDQEIKAIDDARDQLRSHTRIGGFTGATTAFILGNKDISNKETKVKHVLGKVKNYKPFQLLLLAGGGLLLGTQTGFVTGALAGVKSINNLPNPQRIINVMKEIQEETIKKRQMGGIGSQSMASQEIYNQNSQDKFSPDLSDYTQNEKEAWESTGSYQPNRHDNSTGETMMVDSQPQPQPQSQTQQSAWDKIRAENLPNSTWAKVRLEAQRNPVDEAQVAKARAERANRLREDPGFGQEELPRTREDYYEKKRLTARKNQFGDVLE</sequence>
<feature type="compositionally biased region" description="Basic and acidic residues" evidence="1">
    <location>
        <begin position="242"/>
        <end position="273"/>
    </location>
</feature>
<name>A0A9P6XCH5_RHIOR</name>
<feature type="region of interest" description="Disordered" evidence="1">
    <location>
        <begin position="152"/>
        <end position="208"/>
    </location>
</feature>
<proteinExistence type="predicted"/>
<reference evidence="2" key="1">
    <citation type="journal article" date="2020" name="Microb. Genom.">
        <title>Genetic diversity of clinical and environmental Mucorales isolates obtained from an investigation of mucormycosis cases among solid organ transplant recipients.</title>
        <authorList>
            <person name="Nguyen M.H."/>
            <person name="Kaul D."/>
            <person name="Muto C."/>
            <person name="Cheng S.J."/>
            <person name="Richter R.A."/>
            <person name="Bruno V.M."/>
            <person name="Liu G."/>
            <person name="Beyhan S."/>
            <person name="Sundermann A.J."/>
            <person name="Mounaud S."/>
            <person name="Pasculle A.W."/>
            <person name="Nierman W.C."/>
            <person name="Driscoll E."/>
            <person name="Cumbie R."/>
            <person name="Clancy C.J."/>
            <person name="Dupont C.L."/>
        </authorList>
    </citation>
    <scope>NUCLEOTIDE SEQUENCE</scope>
    <source>
        <strain evidence="2">GL11</strain>
    </source>
</reference>
<dbReference type="AlphaFoldDB" id="A0A9P6XCH5"/>
<evidence type="ECO:0000313" key="2">
    <source>
        <dbReference type="EMBL" id="KAG1310602.1"/>
    </source>
</evidence>
<comment type="caution">
    <text evidence="2">The sequence shown here is derived from an EMBL/GenBank/DDBJ whole genome shotgun (WGS) entry which is preliminary data.</text>
</comment>